<evidence type="ECO:0000256" key="3">
    <source>
        <dbReference type="ARBA" id="ARBA00022670"/>
    </source>
</evidence>
<protein>
    <recommendedName>
        <fullName evidence="10">MPN domain-containing protein</fullName>
    </recommendedName>
</protein>
<evidence type="ECO:0000256" key="1">
    <source>
        <dbReference type="ARBA" id="ARBA00001947"/>
    </source>
</evidence>
<name>A0ABP1RY64_9HEXA</name>
<evidence type="ECO:0000313" key="12">
    <source>
        <dbReference type="Proteomes" id="UP001642540"/>
    </source>
</evidence>
<dbReference type="PROSITE" id="PS50249">
    <property type="entry name" value="MPN"/>
    <property type="match status" value="1"/>
</dbReference>
<keyword evidence="12" id="KW-1185">Reference proteome</keyword>
<evidence type="ECO:0000256" key="6">
    <source>
        <dbReference type="ARBA" id="ARBA00022801"/>
    </source>
</evidence>
<dbReference type="SUPFAM" id="SSF140856">
    <property type="entry name" value="USP8 N-terminal domain-like"/>
    <property type="match status" value="1"/>
</dbReference>
<reference evidence="11 12" key="1">
    <citation type="submission" date="2024-08" db="EMBL/GenBank/DDBJ databases">
        <authorList>
            <person name="Cucini C."/>
            <person name="Frati F."/>
        </authorList>
    </citation>
    <scope>NUCLEOTIDE SEQUENCE [LARGE SCALE GENOMIC DNA]</scope>
</reference>
<comment type="cofactor">
    <cofactor evidence="1">
        <name>Zn(2+)</name>
        <dbReference type="ChEBI" id="CHEBI:29105"/>
    </cofactor>
</comment>
<evidence type="ECO:0000256" key="2">
    <source>
        <dbReference type="ARBA" id="ARBA00010981"/>
    </source>
</evidence>
<feature type="region of interest" description="Disordered" evidence="9">
    <location>
        <begin position="137"/>
        <end position="161"/>
    </location>
</feature>
<dbReference type="CDD" id="cd08066">
    <property type="entry name" value="MPN_AMSH_like"/>
    <property type="match status" value="1"/>
</dbReference>
<gene>
    <name evidence="11" type="ORF">ODALV1_LOCUS27535</name>
</gene>
<dbReference type="Gene3D" id="3.40.140.10">
    <property type="entry name" value="Cytidine Deaminase, domain 2"/>
    <property type="match status" value="1"/>
</dbReference>
<feature type="region of interest" description="Disordered" evidence="9">
    <location>
        <begin position="196"/>
        <end position="241"/>
    </location>
</feature>
<evidence type="ECO:0000259" key="10">
    <source>
        <dbReference type="PROSITE" id="PS50249"/>
    </source>
</evidence>
<dbReference type="PANTHER" id="PTHR12947">
    <property type="entry name" value="AMSH-LIKE PROTEASE"/>
    <property type="match status" value="1"/>
</dbReference>
<comment type="caution">
    <text evidence="11">The sequence shown here is derived from an EMBL/GenBank/DDBJ whole genome shotgun (WGS) entry which is preliminary data.</text>
</comment>
<keyword evidence="4" id="KW-0479">Metal-binding</keyword>
<sequence length="412" mass="46512">MSMTKKPIGPDMEAPARVKALTDASAIHVDPDRNPNLYLRSGRELIRSAASYQEDGQTEHAYMLYMRFLTIFLDKIRTHPKYNEVPQSERKMMSDYCNKILPQAEYLKKELLRKYEKEHKEYMEHVKLMQQQAEELRRKEEAERKAREKTMPKTKPHPLVGAFGHPGSTLRNDDDYFVPNPDSLLAMRPGMPVHGTWVDPHDLRDYTEPAPSAPPGSSTSPMPSVDRSTKPDRFLTPMSSGLRPMVVPASLPAQFLRLAQANTGKNVETCGFLTGQIRGAQLFITDLIIPKQTGSADTCAATNEMEIYDIQDKYHLMTLGWIHTHPSQTAFLSSVDMHNQYGYQVMMPEAIAIVCAPKHNQTGTFMLTPEGLDEIGNCHATGFHPHAKGLFADVHHCTFDASLSVKVHDLRR</sequence>
<dbReference type="PANTHER" id="PTHR12947:SF13">
    <property type="entry name" value="FI19924P1"/>
    <property type="match status" value="1"/>
</dbReference>
<evidence type="ECO:0000256" key="9">
    <source>
        <dbReference type="SAM" id="MobiDB-lite"/>
    </source>
</evidence>
<dbReference type="SUPFAM" id="SSF102712">
    <property type="entry name" value="JAB1/MPN domain"/>
    <property type="match status" value="1"/>
</dbReference>
<comment type="similarity">
    <text evidence="2">Belongs to the peptidase M67C family.</text>
</comment>
<dbReference type="Pfam" id="PF01398">
    <property type="entry name" value="JAB"/>
    <property type="match status" value="1"/>
</dbReference>
<feature type="domain" description="MPN" evidence="10">
    <location>
        <begin position="245"/>
        <end position="373"/>
    </location>
</feature>
<keyword evidence="3" id="KW-0645">Protease</keyword>
<feature type="compositionally biased region" description="Basic and acidic residues" evidence="9">
    <location>
        <begin position="137"/>
        <end position="151"/>
    </location>
</feature>
<evidence type="ECO:0000256" key="4">
    <source>
        <dbReference type="ARBA" id="ARBA00022723"/>
    </source>
</evidence>
<keyword evidence="7" id="KW-0862">Zinc</keyword>
<feature type="compositionally biased region" description="Low complexity" evidence="9">
    <location>
        <begin position="215"/>
        <end position="224"/>
    </location>
</feature>
<organism evidence="11 12">
    <name type="scientific">Orchesella dallaii</name>
    <dbReference type="NCBI Taxonomy" id="48710"/>
    <lineage>
        <taxon>Eukaryota</taxon>
        <taxon>Metazoa</taxon>
        <taxon>Ecdysozoa</taxon>
        <taxon>Arthropoda</taxon>
        <taxon>Hexapoda</taxon>
        <taxon>Collembola</taxon>
        <taxon>Entomobryomorpha</taxon>
        <taxon>Entomobryoidea</taxon>
        <taxon>Orchesellidae</taxon>
        <taxon>Orchesellinae</taxon>
        <taxon>Orchesella</taxon>
    </lineage>
</organism>
<dbReference type="InterPro" id="IPR000555">
    <property type="entry name" value="JAMM/MPN+_dom"/>
</dbReference>
<proteinExistence type="inferred from homology"/>
<dbReference type="EMBL" id="CAXLJM020000124">
    <property type="protein sequence ID" value="CAL8138794.1"/>
    <property type="molecule type" value="Genomic_DNA"/>
</dbReference>
<keyword evidence="8" id="KW-0482">Metalloprotease</keyword>
<dbReference type="InterPro" id="IPR044098">
    <property type="entry name" value="STAMBP/STALP-like_MPN"/>
</dbReference>
<evidence type="ECO:0000256" key="5">
    <source>
        <dbReference type="ARBA" id="ARBA00022786"/>
    </source>
</evidence>
<dbReference type="Pfam" id="PF08969">
    <property type="entry name" value="USP8_dimer"/>
    <property type="match status" value="1"/>
</dbReference>
<dbReference type="Gene3D" id="1.20.58.80">
    <property type="entry name" value="Phosphotransferase system, lactose/cellobiose-type IIA subunit"/>
    <property type="match status" value="1"/>
</dbReference>
<evidence type="ECO:0000256" key="7">
    <source>
        <dbReference type="ARBA" id="ARBA00022833"/>
    </source>
</evidence>
<dbReference type="InterPro" id="IPR015063">
    <property type="entry name" value="USP8_dimer"/>
</dbReference>
<accession>A0ABP1RY64</accession>
<evidence type="ECO:0000256" key="8">
    <source>
        <dbReference type="ARBA" id="ARBA00023049"/>
    </source>
</evidence>
<dbReference type="InterPro" id="IPR037518">
    <property type="entry name" value="MPN"/>
</dbReference>
<keyword evidence="5" id="KW-0833">Ubl conjugation pathway</keyword>
<dbReference type="SMART" id="SM00232">
    <property type="entry name" value="JAB_MPN"/>
    <property type="match status" value="1"/>
</dbReference>
<evidence type="ECO:0000313" key="11">
    <source>
        <dbReference type="EMBL" id="CAL8138794.1"/>
    </source>
</evidence>
<dbReference type="Proteomes" id="UP001642540">
    <property type="component" value="Unassembled WGS sequence"/>
</dbReference>
<keyword evidence="6" id="KW-0378">Hydrolase</keyword>